<organism evidence="3 4">
    <name type="scientific">Coffea arabica</name>
    <name type="common">Arabian coffee</name>
    <dbReference type="NCBI Taxonomy" id="13443"/>
    <lineage>
        <taxon>Eukaryota</taxon>
        <taxon>Viridiplantae</taxon>
        <taxon>Streptophyta</taxon>
        <taxon>Embryophyta</taxon>
        <taxon>Tracheophyta</taxon>
        <taxon>Spermatophyta</taxon>
        <taxon>Magnoliopsida</taxon>
        <taxon>eudicotyledons</taxon>
        <taxon>Gunneridae</taxon>
        <taxon>Pentapetalae</taxon>
        <taxon>asterids</taxon>
        <taxon>lamiids</taxon>
        <taxon>Gentianales</taxon>
        <taxon>Rubiaceae</taxon>
        <taxon>Ixoroideae</taxon>
        <taxon>Gardenieae complex</taxon>
        <taxon>Bertiereae - Coffeeae clade</taxon>
        <taxon>Coffeeae</taxon>
        <taxon>Coffea</taxon>
    </lineage>
</organism>
<reference evidence="4" key="2">
    <citation type="submission" date="2025-08" db="UniProtKB">
        <authorList>
            <consortium name="RefSeq"/>
        </authorList>
    </citation>
    <scope>IDENTIFICATION</scope>
    <source>
        <tissue evidence="4">Leaves</tissue>
    </source>
</reference>
<evidence type="ECO:0000313" key="4">
    <source>
        <dbReference type="RefSeq" id="XP_027124316.2"/>
    </source>
</evidence>
<dbReference type="CDD" id="cd01647">
    <property type="entry name" value="RT_LTR"/>
    <property type="match status" value="1"/>
</dbReference>
<dbReference type="SUPFAM" id="SSF56672">
    <property type="entry name" value="DNA/RNA polymerases"/>
    <property type="match status" value="1"/>
</dbReference>
<dbReference type="InterPro" id="IPR043502">
    <property type="entry name" value="DNA/RNA_pol_sf"/>
</dbReference>
<dbReference type="Gene3D" id="2.40.70.10">
    <property type="entry name" value="Acid Proteases"/>
    <property type="match status" value="1"/>
</dbReference>
<dbReference type="PANTHER" id="PTHR33067">
    <property type="entry name" value="RNA-DIRECTED DNA POLYMERASE-RELATED"/>
    <property type="match status" value="1"/>
</dbReference>
<reference evidence="3" key="1">
    <citation type="journal article" date="2025" name="Foods">
        <title>Unveiling the Microbial Signatures of Arabica Coffee Cherries: Insights into Ripeness Specific Diversity, Functional Traits, and Implications for Quality and Safety.</title>
        <authorList>
            <consortium name="RefSeq"/>
            <person name="Tenea G.N."/>
            <person name="Cifuentes V."/>
            <person name="Reyes P."/>
            <person name="Cevallos-Vallejos M."/>
        </authorList>
    </citation>
    <scope>NUCLEOTIDE SEQUENCE [LARGE SCALE GENOMIC DNA]</scope>
</reference>
<dbReference type="Gene3D" id="3.10.10.10">
    <property type="entry name" value="HIV Type 1 Reverse Transcriptase, subunit A, domain 1"/>
    <property type="match status" value="2"/>
</dbReference>
<feature type="domain" description="Reverse transcriptase" evidence="2">
    <location>
        <begin position="483"/>
        <end position="573"/>
    </location>
</feature>
<name>A0A6P6XBU5_COFAR</name>
<feature type="compositionally biased region" description="Pro residues" evidence="1">
    <location>
        <begin position="48"/>
        <end position="57"/>
    </location>
</feature>
<keyword evidence="3" id="KW-1185">Reference proteome</keyword>
<proteinExistence type="predicted"/>
<dbReference type="InterPro" id="IPR043128">
    <property type="entry name" value="Rev_trsase/Diguanyl_cyclase"/>
</dbReference>
<feature type="compositionally biased region" description="Basic and acidic residues" evidence="1">
    <location>
        <begin position="17"/>
        <end position="27"/>
    </location>
</feature>
<dbReference type="GeneID" id="113741018"/>
<dbReference type="InterPro" id="IPR000477">
    <property type="entry name" value="RT_dom"/>
</dbReference>
<dbReference type="InterPro" id="IPR021109">
    <property type="entry name" value="Peptidase_aspartic_dom_sf"/>
</dbReference>
<feature type="compositionally biased region" description="Basic and acidic residues" evidence="1">
    <location>
        <begin position="1"/>
        <end position="10"/>
    </location>
</feature>
<dbReference type="CDD" id="cd00303">
    <property type="entry name" value="retropepsin_like"/>
    <property type="match status" value="1"/>
</dbReference>
<protein>
    <recommendedName>
        <fullName evidence="2">Reverse transcriptase domain-containing protein</fullName>
    </recommendedName>
</protein>
<dbReference type="AlphaFoldDB" id="A0A6P6XBU5"/>
<accession>A0A6P6XBU5</accession>
<dbReference type="PANTHER" id="PTHR33067:SF15">
    <property type="entry name" value="RNA-DIRECTED DNA POLYMERASE"/>
    <property type="match status" value="1"/>
</dbReference>
<feature type="region of interest" description="Disordered" evidence="1">
    <location>
        <begin position="1"/>
        <end position="58"/>
    </location>
</feature>
<dbReference type="SUPFAM" id="SSF50630">
    <property type="entry name" value="Acid proteases"/>
    <property type="match status" value="1"/>
</dbReference>
<dbReference type="Proteomes" id="UP001652660">
    <property type="component" value="Chromosome 4e"/>
</dbReference>
<gene>
    <name evidence="4" type="primary">LOC113741018</name>
</gene>
<dbReference type="RefSeq" id="XP_027124316.2">
    <property type="nucleotide sequence ID" value="XM_027268515.2"/>
</dbReference>
<evidence type="ECO:0000256" key="1">
    <source>
        <dbReference type="SAM" id="MobiDB-lite"/>
    </source>
</evidence>
<dbReference type="OrthoDB" id="1165732at2759"/>
<evidence type="ECO:0000259" key="2">
    <source>
        <dbReference type="Pfam" id="PF00078"/>
    </source>
</evidence>
<evidence type="ECO:0000313" key="3">
    <source>
        <dbReference type="Proteomes" id="UP001652660"/>
    </source>
</evidence>
<sequence length="573" mass="65019">MTLRSGKEVEGPAPVAPKDKNEDRIEKELEEEGTPGINKEVIRTPVVPVKPNPPPFPSRLERLKKHNKKKEILEMFRKVEINIPLLDAIKQVPRYAKFLKDLCINRKKLRGDERIIVGENVSAVLQRKLPPKCGELGMFTIPCKIGNTSIRNAMLDLGASINVMPKAIYASLNLGPLKETGIIIQLADRTNAYPDGVIEDVLVQVNNLVFPADFYILDMGNERSPNPSPILLGRPFLSTARTKIDVSEGTLTMEFDGEIVHFNIFEAMRYPCHSNAIFAMSVIDPLVQEVFEINSRDELETAITKHLDLEATCEMELDVSLQRMAPEVELKPLPEHLKYAYLGEKWTLPVIISSKLSPREEDKLLRVLREHKEAIGWTIADIKGISPSVCMHRIRLEEDARPIRQPQRRLNPIMMEVVKKEVINLLDVGIIFSISDSPWVSPVQVVPKKAGVTVEENQEGDLVPVRKPTGWRQCIDYRKLNAIAIAPEDQEKTTFTCPFGTFAYRMMPFGLCNAPATFQRCMISIFSEYVERIIEVFMDDFSVYGDSFDDCLDNLTLILKRCIETNLVLNWEK</sequence>
<dbReference type="Gene3D" id="3.30.70.270">
    <property type="match status" value="1"/>
</dbReference>
<dbReference type="Pfam" id="PF00078">
    <property type="entry name" value="RVT_1"/>
    <property type="match status" value="1"/>
</dbReference>